<organism evidence="7 8">
    <name type="scientific">Parenemella sanctibonifatiensis</name>
    <dbReference type="NCBI Taxonomy" id="2016505"/>
    <lineage>
        <taxon>Bacteria</taxon>
        <taxon>Bacillati</taxon>
        <taxon>Actinomycetota</taxon>
        <taxon>Actinomycetes</taxon>
        <taxon>Propionibacteriales</taxon>
        <taxon>Propionibacteriaceae</taxon>
        <taxon>Parenemella</taxon>
    </lineage>
</organism>
<dbReference type="SUPFAM" id="SSF46689">
    <property type="entry name" value="Homeodomain-like"/>
    <property type="match status" value="1"/>
</dbReference>
<dbReference type="PANTHER" id="PTHR30055">
    <property type="entry name" value="HTH-TYPE TRANSCRIPTIONAL REGULATOR RUTR"/>
    <property type="match status" value="1"/>
</dbReference>
<feature type="domain" description="HTH tetR-type" evidence="6">
    <location>
        <begin position="29"/>
        <end position="89"/>
    </location>
</feature>
<dbReference type="InterPro" id="IPR050109">
    <property type="entry name" value="HTH-type_TetR-like_transc_reg"/>
</dbReference>
<dbReference type="PRINTS" id="PR00455">
    <property type="entry name" value="HTHTETR"/>
</dbReference>
<dbReference type="PANTHER" id="PTHR30055:SF238">
    <property type="entry name" value="MYCOFACTOCIN BIOSYNTHESIS TRANSCRIPTIONAL REGULATOR MFTR-RELATED"/>
    <property type="match status" value="1"/>
</dbReference>
<dbReference type="EMBL" id="NMVI01000029">
    <property type="protein sequence ID" value="OYN84029.1"/>
    <property type="molecule type" value="Genomic_DNA"/>
</dbReference>
<evidence type="ECO:0000313" key="7">
    <source>
        <dbReference type="EMBL" id="OYN84029.1"/>
    </source>
</evidence>
<sequence length="229" mass="24890">MRTEVPAVRDDPGAPSLESTPSLRERHRHDTRRRIHLAALELFSTKGVRETTSQEIADLAGVSQRTYFRYFATKEEAALPKQIDVLRAVEDMELTATTIGGALREIATVLLTATRPETGVELSQHQSIMELLLREPQLEAVRAAHERELATAISAKLASQLPGESPIAIRAAGEITIAAWRTGWAQWEADIAADGDATRSADAAHQRAWRALVAIVGEVGELDSAEGVG</sequence>
<evidence type="ECO:0000256" key="5">
    <source>
        <dbReference type="SAM" id="MobiDB-lite"/>
    </source>
</evidence>
<proteinExistence type="predicted"/>
<protein>
    <recommendedName>
        <fullName evidence="6">HTH tetR-type domain-containing protein</fullName>
    </recommendedName>
</protein>
<comment type="caution">
    <text evidence="7">The sequence shown here is derived from an EMBL/GenBank/DDBJ whole genome shotgun (WGS) entry which is preliminary data.</text>
</comment>
<evidence type="ECO:0000313" key="8">
    <source>
        <dbReference type="Proteomes" id="UP000216533"/>
    </source>
</evidence>
<evidence type="ECO:0000256" key="2">
    <source>
        <dbReference type="ARBA" id="ARBA00023125"/>
    </source>
</evidence>
<evidence type="ECO:0000256" key="1">
    <source>
        <dbReference type="ARBA" id="ARBA00023015"/>
    </source>
</evidence>
<feature type="DNA-binding region" description="H-T-H motif" evidence="4">
    <location>
        <begin position="52"/>
        <end position="71"/>
    </location>
</feature>
<dbReference type="AlphaFoldDB" id="A0A255DXH4"/>
<dbReference type="Pfam" id="PF00440">
    <property type="entry name" value="TetR_N"/>
    <property type="match status" value="1"/>
</dbReference>
<dbReference type="GO" id="GO:0000976">
    <property type="term" value="F:transcription cis-regulatory region binding"/>
    <property type="evidence" value="ECO:0007669"/>
    <property type="project" value="TreeGrafter"/>
</dbReference>
<keyword evidence="2 4" id="KW-0238">DNA-binding</keyword>
<dbReference type="PROSITE" id="PS50977">
    <property type="entry name" value="HTH_TETR_2"/>
    <property type="match status" value="1"/>
</dbReference>
<evidence type="ECO:0000256" key="4">
    <source>
        <dbReference type="PROSITE-ProRule" id="PRU00335"/>
    </source>
</evidence>
<accession>A0A255DXH4</accession>
<feature type="compositionally biased region" description="Basic and acidic residues" evidence="5">
    <location>
        <begin position="1"/>
        <end position="12"/>
    </location>
</feature>
<reference evidence="7 8" key="1">
    <citation type="submission" date="2017-07" db="EMBL/GenBank/DDBJ databases">
        <title>Draft whole genome sequences of clinical Proprionibacteriaceae strains.</title>
        <authorList>
            <person name="Bernier A.-M."/>
            <person name="Bernard K."/>
            <person name="Domingo M.-C."/>
        </authorList>
    </citation>
    <scope>NUCLEOTIDE SEQUENCE [LARGE SCALE GENOMIC DNA]</scope>
    <source>
        <strain evidence="7 8">NML 160184</strain>
    </source>
</reference>
<dbReference type="Gene3D" id="1.10.357.10">
    <property type="entry name" value="Tetracycline Repressor, domain 2"/>
    <property type="match status" value="1"/>
</dbReference>
<keyword evidence="3" id="KW-0804">Transcription</keyword>
<dbReference type="InterPro" id="IPR009057">
    <property type="entry name" value="Homeodomain-like_sf"/>
</dbReference>
<dbReference type="InterPro" id="IPR001647">
    <property type="entry name" value="HTH_TetR"/>
</dbReference>
<dbReference type="Proteomes" id="UP000216533">
    <property type="component" value="Unassembled WGS sequence"/>
</dbReference>
<dbReference type="RefSeq" id="WP_094451871.1">
    <property type="nucleotide sequence ID" value="NZ_NMVI01000029.1"/>
</dbReference>
<name>A0A255DXH4_9ACTN</name>
<feature type="region of interest" description="Disordered" evidence="5">
    <location>
        <begin position="1"/>
        <end position="30"/>
    </location>
</feature>
<keyword evidence="1" id="KW-0805">Transcription regulation</keyword>
<dbReference type="GO" id="GO:0003700">
    <property type="term" value="F:DNA-binding transcription factor activity"/>
    <property type="evidence" value="ECO:0007669"/>
    <property type="project" value="TreeGrafter"/>
</dbReference>
<evidence type="ECO:0000259" key="6">
    <source>
        <dbReference type="PROSITE" id="PS50977"/>
    </source>
</evidence>
<gene>
    <name evidence="7" type="ORF">CGZ92_13290</name>
</gene>
<evidence type="ECO:0000256" key="3">
    <source>
        <dbReference type="ARBA" id="ARBA00023163"/>
    </source>
</evidence>